<protein>
    <recommendedName>
        <fullName evidence="2">Cyclin N-terminal domain-containing protein</fullName>
    </recommendedName>
</protein>
<feature type="compositionally biased region" description="Polar residues" evidence="1">
    <location>
        <begin position="610"/>
        <end position="626"/>
    </location>
</feature>
<feature type="compositionally biased region" description="Basic and acidic residues" evidence="1">
    <location>
        <begin position="550"/>
        <end position="559"/>
    </location>
</feature>
<dbReference type="Proteomes" id="UP001165090">
    <property type="component" value="Unassembled WGS sequence"/>
</dbReference>
<feature type="domain" description="Cyclin N-terminal" evidence="2">
    <location>
        <begin position="85"/>
        <end position="204"/>
    </location>
</feature>
<gene>
    <name evidence="3" type="ORF">VaNZ11_001551</name>
</gene>
<feature type="non-terminal residue" evidence="3">
    <location>
        <position position="1"/>
    </location>
</feature>
<accession>A0ABQ5RPY6</accession>
<feature type="region of interest" description="Disordered" evidence="1">
    <location>
        <begin position="385"/>
        <end position="418"/>
    </location>
</feature>
<dbReference type="Gene3D" id="1.10.472.10">
    <property type="entry name" value="Cyclin-like"/>
    <property type="match status" value="2"/>
</dbReference>
<feature type="region of interest" description="Disordered" evidence="1">
    <location>
        <begin position="584"/>
        <end position="631"/>
    </location>
</feature>
<evidence type="ECO:0000259" key="2">
    <source>
        <dbReference type="Pfam" id="PF00134"/>
    </source>
</evidence>
<name>A0ABQ5RPY6_9CHLO</name>
<dbReference type="InterPro" id="IPR036915">
    <property type="entry name" value="Cyclin-like_sf"/>
</dbReference>
<feature type="region of interest" description="Disordered" evidence="1">
    <location>
        <begin position="330"/>
        <end position="365"/>
    </location>
</feature>
<evidence type="ECO:0000256" key="1">
    <source>
        <dbReference type="SAM" id="MobiDB-lite"/>
    </source>
</evidence>
<reference evidence="3 4" key="1">
    <citation type="journal article" date="2023" name="IScience">
        <title>Expanded male sex-determining region conserved during the evolution of homothallism in the green alga Volvox.</title>
        <authorList>
            <person name="Yamamoto K."/>
            <person name="Matsuzaki R."/>
            <person name="Mahakham W."/>
            <person name="Heman W."/>
            <person name="Sekimoto H."/>
            <person name="Kawachi M."/>
            <person name="Minakuchi Y."/>
            <person name="Toyoda A."/>
            <person name="Nozaki H."/>
        </authorList>
    </citation>
    <scope>NUCLEOTIDE SEQUENCE [LARGE SCALE GENOMIC DNA]</scope>
    <source>
        <strain evidence="3 4">NIES-4468</strain>
    </source>
</reference>
<dbReference type="PANTHER" id="PTHR10026">
    <property type="entry name" value="CYCLIN"/>
    <property type="match status" value="1"/>
</dbReference>
<dbReference type="EMBL" id="BSDZ01000004">
    <property type="protein sequence ID" value="GLI59626.1"/>
    <property type="molecule type" value="Genomic_DNA"/>
</dbReference>
<feature type="compositionally biased region" description="Low complexity" evidence="1">
    <location>
        <begin position="392"/>
        <end position="408"/>
    </location>
</feature>
<sequence>SVCVTALKTLHFSCCCCPCIFCKVTGESAERRSAIAPPACGVSVLPSVCLRSSAMQTRRIGGLRYFTKGELEATNPSRRDGIDAITEAKWRSTTSKIVKLTIKTLKLPDWVYETAMCYIIRFFLTRSISKNDRHLVIGGAILLASKAQESPRPVQDVAYVLLQLKYNTSQKSQTGGHQITLEQFIDGIKMAEQAILFSMNFHLNVETNVSLARGLLEPLDMWAKTNPLAEEAEDNKLKLSLYGAMMFFLNDSAMTTLSVQYPNSKIAPVALLMAAKRIAETRYACRDIPAILQRVLALGDDQAWLDAKGLSLEIVTDISEQINELYNSTPPQAAAQAQQQRQQHVPAFQGSAPTAAASGKDGDATHQNLASSALAAATTSTPLCWGRGQPSSSAAPGTIADAAAGDTPELPHTRSPRCKLESHPHQLLHAGTRVSDGDECTGDEQQATSELHAAPEQRPEAEEDVCACNRNAAGSGPCRTCTGLEDSANENCSPDGLTTGNVSGSGCRAAEGQPEVCSRTETRLQQLQSQPTQPPPSLEVSNPLQSQPSQHEKRGREDNVSEFSGSVPDDVDLIAPLYKARRLDDSQPVSDAQISQPQSQPTQAQSTPAIPTSTSSQVQSHPSQCSKRVREDDVATEFLASARVMSGIFASAAKVRRLEESQAVPVWQGS</sequence>
<feature type="compositionally biased region" description="Low complexity" evidence="1">
    <location>
        <begin position="332"/>
        <end position="343"/>
    </location>
</feature>
<dbReference type="SUPFAM" id="SSF47954">
    <property type="entry name" value="Cyclin-like"/>
    <property type="match status" value="2"/>
</dbReference>
<proteinExistence type="predicted"/>
<organism evidence="3 4">
    <name type="scientific">Volvox africanus</name>
    <dbReference type="NCBI Taxonomy" id="51714"/>
    <lineage>
        <taxon>Eukaryota</taxon>
        <taxon>Viridiplantae</taxon>
        <taxon>Chlorophyta</taxon>
        <taxon>core chlorophytes</taxon>
        <taxon>Chlorophyceae</taxon>
        <taxon>CS clade</taxon>
        <taxon>Chlamydomonadales</taxon>
        <taxon>Volvocaceae</taxon>
        <taxon>Volvox</taxon>
    </lineage>
</organism>
<dbReference type="Pfam" id="PF00134">
    <property type="entry name" value="Cyclin_N"/>
    <property type="match status" value="1"/>
</dbReference>
<feature type="compositionally biased region" description="Low complexity" evidence="1">
    <location>
        <begin position="592"/>
        <end position="609"/>
    </location>
</feature>
<keyword evidence="4" id="KW-1185">Reference proteome</keyword>
<dbReference type="InterPro" id="IPR006671">
    <property type="entry name" value="Cyclin_N"/>
</dbReference>
<feature type="region of interest" description="Disordered" evidence="1">
    <location>
        <begin position="433"/>
        <end position="459"/>
    </location>
</feature>
<comment type="caution">
    <text evidence="3">The sequence shown here is derived from an EMBL/GenBank/DDBJ whole genome shotgun (WGS) entry which is preliminary data.</text>
</comment>
<evidence type="ECO:0000313" key="4">
    <source>
        <dbReference type="Proteomes" id="UP001165090"/>
    </source>
</evidence>
<evidence type="ECO:0000313" key="3">
    <source>
        <dbReference type="EMBL" id="GLI59626.1"/>
    </source>
</evidence>
<feature type="region of interest" description="Disordered" evidence="1">
    <location>
        <begin position="500"/>
        <end position="569"/>
    </location>
</feature>
<feature type="compositionally biased region" description="Polar residues" evidence="1">
    <location>
        <begin position="539"/>
        <end position="549"/>
    </location>
</feature>
<dbReference type="InterPro" id="IPR043198">
    <property type="entry name" value="Cyclin/Ssn8"/>
</dbReference>